<sequence length="258" mass="26707">MADSVGGFRAGASYQWMLFRAKPSSVGILIGIPFTTAVLLSIVRVAHREDLAGAAVLAPALASLWSVTLELGGQCVVADRGLGMLDLVLAGPASFLRYLWGRVTVTCAIGLIGFGEAWIIGVGAFGARPAIPHPGWFAACLCATALATVPTAALLAGVLALGRSSGAAANFLNYPLYVLGGIFTPVALLPDGVYPISRAFYLSWAADLARACLRPEELSSPASSLTWVLGLGTATAVVGGLLLAGITRRLRRTGRVSW</sequence>
<keyword evidence="2 5" id="KW-0812">Transmembrane</keyword>
<dbReference type="GO" id="GO:0016020">
    <property type="term" value="C:membrane"/>
    <property type="evidence" value="ECO:0007669"/>
    <property type="project" value="UniProtKB-SubCell"/>
</dbReference>
<dbReference type="PANTHER" id="PTHR43229">
    <property type="entry name" value="NODULATION PROTEIN J"/>
    <property type="match status" value="1"/>
</dbReference>
<dbReference type="EMBL" id="BONG01000005">
    <property type="protein sequence ID" value="GIF87668.1"/>
    <property type="molecule type" value="Genomic_DNA"/>
</dbReference>
<keyword evidence="4 5" id="KW-0472">Membrane</keyword>
<comment type="subcellular location">
    <subcellularLocation>
        <location evidence="1">Membrane</location>
        <topology evidence="1">Multi-pass membrane protein</topology>
    </subcellularLocation>
</comment>
<dbReference type="InterPro" id="IPR013525">
    <property type="entry name" value="ABC2_TM"/>
</dbReference>
<evidence type="ECO:0000313" key="7">
    <source>
        <dbReference type="EMBL" id="GIF87668.1"/>
    </source>
</evidence>
<evidence type="ECO:0000256" key="4">
    <source>
        <dbReference type="ARBA" id="ARBA00023136"/>
    </source>
</evidence>
<evidence type="ECO:0000256" key="5">
    <source>
        <dbReference type="SAM" id="Phobius"/>
    </source>
</evidence>
<organism evidence="7 8">
    <name type="scientific">Catellatospora chokoriensis</name>
    <dbReference type="NCBI Taxonomy" id="310353"/>
    <lineage>
        <taxon>Bacteria</taxon>
        <taxon>Bacillati</taxon>
        <taxon>Actinomycetota</taxon>
        <taxon>Actinomycetes</taxon>
        <taxon>Micromonosporales</taxon>
        <taxon>Micromonosporaceae</taxon>
        <taxon>Catellatospora</taxon>
    </lineage>
</organism>
<feature type="transmembrane region" description="Helical" evidence="5">
    <location>
        <begin position="136"/>
        <end position="162"/>
    </location>
</feature>
<proteinExistence type="predicted"/>
<evidence type="ECO:0000256" key="3">
    <source>
        <dbReference type="ARBA" id="ARBA00022989"/>
    </source>
</evidence>
<dbReference type="Proteomes" id="UP000619293">
    <property type="component" value="Unassembled WGS sequence"/>
</dbReference>
<feature type="domain" description="ABC-2 type transporter transmembrane" evidence="6">
    <location>
        <begin position="48"/>
        <end position="211"/>
    </location>
</feature>
<feature type="transmembrane region" description="Helical" evidence="5">
    <location>
        <begin position="50"/>
        <end position="69"/>
    </location>
</feature>
<keyword evidence="3 5" id="KW-1133">Transmembrane helix</keyword>
<evidence type="ECO:0000313" key="8">
    <source>
        <dbReference type="Proteomes" id="UP000619293"/>
    </source>
</evidence>
<dbReference type="RefSeq" id="WP_191839516.1">
    <property type="nucleotide sequence ID" value="NZ_BAAALB010000007.1"/>
</dbReference>
<evidence type="ECO:0000259" key="6">
    <source>
        <dbReference type="Pfam" id="PF01061"/>
    </source>
</evidence>
<dbReference type="GO" id="GO:0140359">
    <property type="term" value="F:ABC-type transporter activity"/>
    <property type="evidence" value="ECO:0007669"/>
    <property type="project" value="InterPro"/>
</dbReference>
<evidence type="ECO:0000256" key="1">
    <source>
        <dbReference type="ARBA" id="ARBA00004141"/>
    </source>
</evidence>
<accession>A0A8J3JVK9</accession>
<name>A0A8J3JVK9_9ACTN</name>
<feature type="transmembrane region" description="Helical" evidence="5">
    <location>
        <begin position="225"/>
        <end position="246"/>
    </location>
</feature>
<protein>
    <recommendedName>
        <fullName evidence="6">ABC-2 type transporter transmembrane domain-containing protein</fullName>
    </recommendedName>
</protein>
<dbReference type="InterPro" id="IPR051784">
    <property type="entry name" value="Nod_factor_ABC_transporter"/>
</dbReference>
<reference evidence="7 8" key="1">
    <citation type="submission" date="2021-01" db="EMBL/GenBank/DDBJ databases">
        <title>Whole genome shotgun sequence of Catellatospora chokoriensis NBRC 107358.</title>
        <authorList>
            <person name="Komaki H."/>
            <person name="Tamura T."/>
        </authorList>
    </citation>
    <scope>NUCLEOTIDE SEQUENCE [LARGE SCALE GENOMIC DNA]</scope>
    <source>
        <strain evidence="7 8">NBRC 107358</strain>
    </source>
</reference>
<feature type="transmembrane region" description="Helical" evidence="5">
    <location>
        <begin position="174"/>
        <end position="194"/>
    </location>
</feature>
<gene>
    <name evidence="7" type="ORF">Cch02nite_11120</name>
</gene>
<evidence type="ECO:0000256" key="2">
    <source>
        <dbReference type="ARBA" id="ARBA00022692"/>
    </source>
</evidence>
<feature type="transmembrane region" description="Helical" evidence="5">
    <location>
        <begin position="24"/>
        <end position="43"/>
    </location>
</feature>
<comment type="caution">
    <text evidence="7">The sequence shown here is derived from an EMBL/GenBank/DDBJ whole genome shotgun (WGS) entry which is preliminary data.</text>
</comment>
<dbReference type="Pfam" id="PF01061">
    <property type="entry name" value="ABC2_membrane"/>
    <property type="match status" value="1"/>
</dbReference>
<keyword evidence="8" id="KW-1185">Reference proteome</keyword>
<dbReference type="AlphaFoldDB" id="A0A8J3JVK9"/>
<feature type="transmembrane region" description="Helical" evidence="5">
    <location>
        <begin position="107"/>
        <end position="130"/>
    </location>
</feature>
<dbReference type="PANTHER" id="PTHR43229:SF6">
    <property type="entry name" value="ABC-TYPE MULTIDRUG TRANSPORT SYSTEM, PERMEASE COMPONENT"/>
    <property type="match status" value="1"/>
</dbReference>